<proteinExistence type="predicted"/>
<gene>
    <name evidence="2" type="ordered locus">Cag_0977</name>
</gene>
<organism evidence="2">
    <name type="scientific">Chlorobium chlorochromatii (strain CaD3)</name>
    <dbReference type="NCBI Taxonomy" id="340177"/>
    <lineage>
        <taxon>Bacteria</taxon>
        <taxon>Pseudomonadati</taxon>
        <taxon>Chlorobiota</taxon>
        <taxon>Chlorobiia</taxon>
        <taxon>Chlorobiales</taxon>
        <taxon>Chlorobiaceae</taxon>
        <taxon>Chlorobium/Pelodictyon group</taxon>
        <taxon>Chlorobium</taxon>
    </lineage>
</organism>
<dbReference type="PANTHER" id="PTHR39339:SF1">
    <property type="entry name" value="CHAD DOMAIN-CONTAINING PROTEIN"/>
    <property type="match status" value="1"/>
</dbReference>
<evidence type="ECO:0000259" key="1">
    <source>
        <dbReference type="PROSITE" id="PS51708"/>
    </source>
</evidence>
<dbReference type="AlphaFoldDB" id="Q3ARY5"/>
<dbReference type="SMART" id="SM00880">
    <property type="entry name" value="CHAD"/>
    <property type="match status" value="1"/>
</dbReference>
<dbReference type="PANTHER" id="PTHR39339">
    <property type="entry name" value="SLR1444 PROTEIN"/>
    <property type="match status" value="1"/>
</dbReference>
<dbReference type="InterPro" id="IPR038186">
    <property type="entry name" value="CHAD_dom_sf"/>
</dbReference>
<dbReference type="InterPro" id="IPR007899">
    <property type="entry name" value="CHAD_dom"/>
</dbReference>
<dbReference type="eggNOG" id="COG5607">
    <property type="taxonomic scope" value="Bacteria"/>
</dbReference>
<dbReference type="EMBL" id="CP000108">
    <property type="protein sequence ID" value="ABB28240.1"/>
    <property type="molecule type" value="Genomic_DNA"/>
</dbReference>
<reference evidence="2" key="1">
    <citation type="submission" date="2005-08" db="EMBL/GenBank/DDBJ databases">
        <title>Complete sequence of Chlorobium chlorochromatii CaD3.</title>
        <authorList>
            <person name="Copeland A."/>
            <person name="Lucas S."/>
            <person name="Lapidus A."/>
            <person name="Barry K."/>
            <person name="Detter J.C."/>
            <person name="Glavina T."/>
            <person name="Hammon N."/>
            <person name="Israni S."/>
            <person name="Pitluck S."/>
            <person name="Bryant D."/>
            <person name="Schmutz J."/>
            <person name="Larimer F."/>
            <person name="Land M."/>
            <person name="Kyrpides N."/>
            <person name="Ivanova N."/>
            <person name="Richardson P."/>
        </authorList>
    </citation>
    <scope>NUCLEOTIDE SEQUENCE [LARGE SCALE GENOMIC DNA]</scope>
    <source>
        <strain evidence="2">CaD3</strain>
    </source>
</reference>
<feature type="domain" description="CHAD" evidence="1">
    <location>
        <begin position="216"/>
        <end position="501"/>
    </location>
</feature>
<dbReference type="OrthoDB" id="9810154at2"/>
<dbReference type="KEGG" id="cch:Cag_0977"/>
<name>Q3ARY5_CHLCH</name>
<dbReference type="PROSITE" id="PS51708">
    <property type="entry name" value="CHAD"/>
    <property type="match status" value="1"/>
</dbReference>
<dbReference type="Gene3D" id="1.40.20.10">
    <property type="entry name" value="CHAD domain"/>
    <property type="match status" value="1"/>
</dbReference>
<dbReference type="Pfam" id="PF05235">
    <property type="entry name" value="CHAD"/>
    <property type="match status" value="1"/>
</dbReference>
<protein>
    <recommendedName>
        <fullName evidence="1">CHAD domain-containing protein</fullName>
    </recommendedName>
</protein>
<dbReference type="HOGENOM" id="CLU_025044_0_0_10"/>
<sequence>MQPTALTTYYTVIYPQLASFFCALPLPHGWRLEAEHPTSDVWSFYDTFSWHAFLQDVAIVKKGKILALYHMKSGVSNATISLPTTPTSFFASELPPCALQEELATCTTLRAYLQLCSVEVNNIAYRLLDNAHKTLAIINYLQFQLPEQSEQDTLSIITVTPLRGYQKESGMVEALIKADEAIGTYSFNELYRSIMQAYNLNVGAYSTKLRVTLDADAPAAISIAKILQWTFSIMQRNEEGMCNNFDTEFLHDYRVAIRRSRSLLKQTRSIFLNNEIEPILTFLTTLGKRTNALRDCDVLLLHQKAFTNALPPLLQPALQQLFTLTINEKEKLQKELSHYIKSNTYIKERQEWQQKLLPPYSFFDSHTRETLTTKIVAITSLRKAWKKMLRYGRTLHNNSTDTELHTLRIHAKKVRYLLECFQSLFVSAQLAPLLQQLKALQESLGTCADKAAHLQLLEKKLSHPKLTQESAAALGALLAILYQEHQTARLIAQEAFAVFDSNEKSALFNTIVTNVKL</sequence>
<accession>Q3ARY5</accession>
<evidence type="ECO:0000313" key="2">
    <source>
        <dbReference type="EMBL" id="ABB28240.1"/>
    </source>
</evidence>
<dbReference type="STRING" id="340177.Cag_0977"/>